<reference evidence="1 2" key="1">
    <citation type="submission" date="2020-06" db="EMBL/GenBank/DDBJ databases">
        <title>Rhizobium sp.nov. isolated from the tomato plant.</title>
        <authorList>
            <person name="Thin K.K."/>
            <person name="Zhang X."/>
            <person name="He S."/>
        </authorList>
    </citation>
    <scope>NUCLEOTIDE SEQUENCE [LARGE SCALE GENOMIC DNA]</scope>
    <source>
        <strain evidence="1 2">DBTS2</strain>
    </source>
</reference>
<comment type="caution">
    <text evidence="1">The sequence shown here is derived from an EMBL/GenBank/DDBJ whole genome shotgun (WGS) entry which is preliminary data.</text>
</comment>
<sequence>MTQIISVSPGTAAYVAQAYKTTSRSSTALEQQVKNAAETAEVENDRLKAERLAVKSTSLDMALLTMQRRRETNPERVARLYAENAEEEEGGEDR</sequence>
<dbReference type="RefSeq" id="WP_176949818.1">
    <property type="nucleotide sequence ID" value="NZ_JABXYK010000006.1"/>
</dbReference>
<keyword evidence="2" id="KW-1185">Reference proteome</keyword>
<protein>
    <submittedName>
        <fullName evidence="1">Uncharacterized protein</fullName>
    </submittedName>
</protein>
<evidence type="ECO:0000313" key="1">
    <source>
        <dbReference type="EMBL" id="NVP55825.1"/>
    </source>
</evidence>
<proteinExistence type="predicted"/>
<name>A0ABX2QDK4_9HYPH</name>
<accession>A0ABX2QDK4</accession>
<organism evidence="1 2">
    <name type="scientific">Mycoplana rhizolycopersici</name>
    <dbReference type="NCBI Taxonomy" id="2746702"/>
    <lineage>
        <taxon>Bacteria</taxon>
        <taxon>Pseudomonadati</taxon>
        <taxon>Pseudomonadota</taxon>
        <taxon>Alphaproteobacteria</taxon>
        <taxon>Hyphomicrobiales</taxon>
        <taxon>Rhizobiaceae</taxon>
        <taxon>Mycoplana</taxon>
    </lineage>
</organism>
<dbReference type="EMBL" id="JABXYK010000006">
    <property type="protein sequence ID" value="NVP55825.1"/>
    <property type="molecule type" value="Genomic_DNA"/>
</dbReference>
<dbReference type="Proteomes" id="UP000659172">
    <property type="component" value="Unassembled WGS sequence"/>
</dbReference>
<gene>
    <name evidence="1" type="ORF">HV823_11235</name>
</gene>
<evidence type="ECO:0000313" key="2">
    <source>
        <dbReference type="Proteomes" id="UP000659172"/>
    </source>
</evidence>